<name>A0A193C7D9_AMYOR</name>
<reference evidence="9 10" key="1">
    <citation type="journal article" date="2015" name="Genome Announc.">
        <title>Draft Genome Sequence of Norvancomycin-Producing Strain Amycolatopsis orientalis CPCC200066.</title>
        <authorList>
            <person name="Lei X."/>
            <person name="Yuan F."/>
            <person name="Shi Y."/>
            <person name="Li X."/>
            <person name="Wang L."/>
            <person name="Hong B."/>
        </authorList>
    </citation>
    <scope>NUCLEOTIDE SEQUENCE [LARGE SCALE GENOMIC DNA]</scope>
    <source>
        <strain evidence="9 10">B-37</strain>
    </source>
</reference>
<feature type="transmembrane region" description="Helical" evidence="7">
    <location>
        <begin position="306"/>
        <end position="329"/>
    </location>
</feature>
<dbReference type="Proteomes" id="UP000093695">
    <property type="component" value="Chromosome"/>
</dbReference>
<evidence type="ECO:0000256" key="5">
    <source>
        <dbReference type="ARBA" id="ARBA00022989"/>
    </source>
</evidence>
<evidence type="ECO:0000256" key="7">
    <source>
        <dbReference type="SAM" id="Phobius"/>
    </source>
</evidence>
<feature type="transmembrane region" description="Helical" evidence="7">
    <location>
        <begin position="379"/>
        <end position="399"/>
    </location>
</feature>
<evidence type="ECO:0000256" key="3">
    <source>
        <dbReference type="ARBA" id="ARBA00022475"/>
    </source>
</evidence>
<feature type="transmembrane region" description="Helical" evidence="7">
    <location>
        <begin position="77"/>
        <end position="95"/>
    </location>
</feature>
<feature type="transmembrane region" description="Helical" evidence="7">
    <location>
        <begin position="47"/>
        <end position="65"/>
    </location>
</feature>
<protein>
    <recommendedName>
        <fullName evidence="8">Major facilitator superfamily (MFS) profile domain-containing protein</fullName>
    </recommendedName>
</protein>
<dbReference type="STRING" id="31958.SD37_34720"/>
<proteinExistence type="predicted"/>
<evidence type="ECO:0000256" key="6">
    <source>
        <dbReference type="ARBA" id="ARBA00023136"/>
    </source>
</evidence>
<dbReference type="EMBL" id="CP016174">
    <property type="protein sequence ID" value="ANN20245.1"/>
    <property type="molecule type" value="Genomic_DNA"/>
</dbReference>
<dbReference type="InterPro" id="IPR011701">
    <property type="entry name" value="MFS"/>
</dbReference>
<feature type="transmembrane region" description="Helical" evidence="7">
    <location>
        <begin position="214"/>
        <end position="234"/>
    </location>
</feature>
<organism evidence="9 10">
    <name type="scientific">Amycolatopsis orientalis</name>
    <name type="common">Nocardia orientalis</name>
    <dbReference type="NCBI Taxonomy" id="31958"/>
    <lineage>
        <taxon>Bacteria</taxon>
        <taxon>Bacillati</taxon>
        <taxon>Actinomycetota</taxon>
        <taxon>Actinomycetes</taxon>
        <taxon>Pseudonocardiales</taxon>
        <taxon>Pseudonocardiaceae</taxon>
        <taxon>Amycolatopsis</taxon>
    </lineage>
</organism>
<feature type="domain" description="Major facilitator superfamily (MFS) profile" evidence="8">
    <location>
        <begin position="10"/>
        <end position="403"/>
    </location>
</feature>
<feature type="transmembrane region" description="Helical" evidence="7">
    <location>
        <begin position="336"/>
        <end position="359"/>
    </location>
</feature>
<gene>
    <name evidence="9" type="ORF">SD37_34720</name>
</gene>
<dbReference type="eggNOG" id="COG0477">
    <property type="taxonomic scope" value="Bacteria"/>
</dbReference>
<evidence type="ECO:0000313" key="9">
    <source>
        <dbReference type="EMBL" id="ANN20245.1"/>
    </source>
</evidence>
<feature type="transmembrane region" description="Helical" evidence="7">
    <location>
        <begin position="240"/>
        <end position="262"/>
    </location>
</feature>
<keyword evidence="10" id="KW-1185">Reference proteome</keyword>
<dbReference type="InterPro" id="IPR005829">
    <property type="entry name" value="Sugar_transporter_CS"/>
</dbReference>
<evidence type="ECO:0000313" key="10">
    <source>
        <dbReference type="Proteomes" id="UP000093695"/>
    </source>
</evidence>
<evidence type="ECO:0000256" key="1">
    <source>
        <dbReference type="ARBA" id="ARBA00004651"/>
    </source>
</evidence>
<feature type="transmembrane region" description="Helical" evidence="7">
    <location>
        <begin position="165"/>
        <end position="185"/>
    </location>
</feature>
<evidence type="ECO:0000256" key="4">
    <source>
        <dbReference type="ARBA" id="ARBA00022692"/>
    </source>
</evidence>
<dbReference type="GO" id="GO:0022857">
    <property type="term" value="F:transmembrane transporter activity"/>
    <property type="evidence" value="ECO:0007669"/>
    <property type="project" value="InterPro"/>
</dbReference>
<dbReference type="GO" id="GO:0005886">
    <property type="term" value="C:plasma membrane"/>
    <property type="evidence" value="ECO:0007669"/>
    <property type="project" value="UniProtKB-SubCell"/>
</dbReference>
<dbReference type="InterPro" id="IPR036259">
    <property type="entry name" value="MFS_trans_sf"/>
</dbReference>
<dbReference type="CDD" id="cd17321">
    <property type="entry name" value="MFS_MMR_MDR_like"/>
    <property type="match status" value="1"/>
</dbReference>
<dbReference type="PROSITE" id="PS00216">
    <property type="entry name" value="SUGAR_TRANSPORT_1"/>
    <property type="match status" value="1"/>
</dbReference>
<dbReference type="PANTHER" id="PTHR42718">
    <property type="entry name" value="MAJOR FACILITATOR SUPERFAMILY MULTIDRUG TRANSPORTER MFSC"/>
    <property type="match status" value="1"/>
</dbReference>
<dbReference type="Pfam" id="PF07690">
    <property type="entry name" value="MFS_1"/>
    <property type="match status" value="1"/>
</dbReference>
<feature type="transmembrane region" description="Helical" evidence="7">
    <location>
        <begin position="274"/>
        <end position="294"/>
    </location>
</feature>
<keyword evidence="5 7" id="KW-1133">Transmembrane helix</keyword>
<dbReference type="Gene3D" id="1.20.1250.20">
    <property type="entry name" value="MFS general substrate transporter like domains"/>
    <property type="match status" value="1"/>
</dbReference>
<dbReference type="InterPro" id="IPR020846">
    <property type="entry name" value="MFS_dom"/>
</dbReference>
<dbReference type="SUPFAM" id="SSF103473">
    <property type="entry name" value="MFS general substrate transporter"/>
    <property type="match status" value="1"/>
</dbReference>
<comment type="subcellular location">
    <subcellularLocation>
        <location evidence="1">Cell membrane</location>
        <topology evidence="1">Multi-pass membrane protein</topology>
    </subcellularLocation>
</comment>
<keyword evidence="6 7" id="KW-0472">Membrane</keyword>
<dbReference type="RefSeq" id="WP_044856321.1">
    <property type="nucleotide sequence ID" value="NZ_CP016174.1"/>
</dbReference>
<sequence>MHPDPRRWRALALLCTANFMVILDSQIVVLAVPSIERDLGFAADGTHWVLSAYLLSFGLLLLPGGRAADLLGRRRTFSAGTALFLLSSLLCGLAWSDDVLIAARVLQGVSAALMAPSALSLVMTTFTDDGERTKALAAWSGVGGFGATAALLIGGTVTRAFGWEWVFFLNVPIALILLVATPALLEESRDATRRGAPLVPLRIFSSRMLTGGNLVMLTSAMGAFAVSFLISRYAQEVLGYSPLLFGVATAVLPVMAVVGAYGGQALIPKIGVRGLAAAGTVLLGAGCLTLTGVSPDGAYLTDLLPGLAAFGLGLGAATVAGPMAALGGVDAGDTGLASGITTAAFQLGGALGVSVASAVSAAFTGTATSSEAVTGGFRAGFAAAACFAALGLAIALSALRPGKALVMED</sequence>
<dbReference type="PANTHER" id="PTHR42718:SF46">
    <property type="entry name" value="BLR6921 PROTEIN"/>
    <property type="match status" value="1"/>
</dbReference>
<accession>A0A193C7D9</accession>
<dbReference type="AlphaFoldDB" id="A0A193C7D9"/>
<keyword evidence="2" id="KW-0813">Transport</keyword>
<feature type="transmembrane region" description="Helical" evidence="7">
    <location>
        <begin position="101"/>
        <end position="123"/>
    </location>
</feature>
<evidence type="ECO:0000259" key="8">
    <source>
        <dbReference type="PROSITE" id="PS50850"/>
    </source>
</evidence>
<dbReference type="PROSITE" id="PS50850">
    <property type="entry name" value="MFS"/>
    <property type="match status" value="1"/>
</dbReference>
<keyword evidence="4 7" id="KW-0812">Transmembrane</keyword>
<dbReference type="KEGG" id="aori:SD37_34720"/>
<keyword evidence="3" id="KW-1003">Cell membrane</keyword>
<feature type="transmembrane region" description="Helical" evidence="7">
    <location>
        <begin position="135"/>
        <end position="153"/>
    </location>
</feature>
<evidence type="ECO:0000256" key="2">
    <source>
        <dbReference type="ARBA" id="ARBA00022448"/>
    </source>
</evidence>